<proteinExistence type="predicted"/>
<accession>A0ABU3BR18</accession>
<dbReference type="Gene3D" id="3.40.50.1820">
    <property type="entry name" value="alpha/beta hydrolase"/>
    <property type="match status" value="1"/>
</dbReference>
<evidence type="ECO:0000313" key="2">
    <source>
        <dbReference type="Proteomes" id="UP001267426"/>
    </source>
</evidence>
<gene>
    <name evidence="1" type="ORF">RM540_08280</name>
</gene>
<comment type="caution">
    <text evidence="1">The sequence shown here is derived from an EMBL/GenBank/DDBJ whole genome shotgun (WGS) entry which is preliminary data.</text>
</comment>
<dbReference type="PROSITE" id="PS51257">
    <property type="entry name" value="PROKAR_LIPOPROTEIN"/>
    <property type="match status" value="1"/>
</dbReference>
<organism evidence="1 2">
    <name type="scientific">Rubrivirga litoralis</name>
    <dbReference type="NCBI Taxonomy" id="3075598"/>
    <lineage>
        <taxon>Bacteria</taxon>
        <taxon>Pseudomonadati</taxon>
        <taxon>Rhodothermota</taxon>
        <taxon>Rhodothermia</taxon>
        <taxon>Rhodothermales</taxon>
        <taxon>Rubricoccaceae</taxon>
        <taxon>Rubrivirga</taxon>
    </lineage>
</organism>
<dbReference type="Proteomes" id="UP001267426">
    <property type="component" value="Unassembled WGS sequence"/>
</dbReference>
<dbReference type="EMBL" id="JAVRHT010000016">
    <property type="protein sequence ID" value="MDT0631740.1"/>
    <property type="molecule type" value="Genomic_DNA"/>
</dbReference>
<dbReference type="PANTHER" id="PTHR12277:SF81">
    <property type="entry name" value="PROTEIN ABHD13"/>
    <property type="match status" value="1"/>
</dbReference>
<evidence type="ECO:0000313" key="1">
    <source>
        <dbReference type="EMBL" id="MDT0631740.1"/>
    </source>
</evidence>
<reference evidence="1 2" key="1">
    <citation type="submission" date="2023-09" db="EMBL/GenBank/DDBJ databases">
        <authorList>
            <person name="Rey-Velasco X."/>
        </authorList>
    </citation>
    <scope>NUCLEOTIDE SEQUENCE [LARGE SCALE GENOMIC DNA]</scope>
    <source>
        <strain evidence="1 2">F394</strain>
    </source>
</reference>
<evidence type="ECO:0008006" key="3">
    <source>
        <dbReference type="Google" id="ProtNLM"/>
    </source>
</evidence>
<name>A0ABU3BR18_9BACT</name>
<dbReference type="PANTHER" id="PTHR12277">
    <property type="entry name" value="ALPHA/BETA HYDROLASE DOMAIN-CONTAINING PROTEIN"/>
    <property type="match status" value="1"/>
</dbReference>
<keyword evidence="2" id="KW-1185">Reference proteome</keyword>
<sequence length="289" mass="30523">MSRAFCLAALLVSASGCSSIDITEHGLIHPRRAESSPEVVPGAVAAAFPGVAYEEQRIKAADGTILYGALLRQPGADLTVLYFGGNEFTVESSGLGTAQALLPLGINLLLIDHRGYGWSDGTPTVSLLQSDALDVFDHAAALPDLGSLVAHGFSLGSFLAGHVGANRPAAGVVLESSATTPEEWASVRIPSLYRPFVTVQVDGPLRIVDNRAEVERIGEPLLLLAGDEDATTPPVLSRRLYEASPLPASRKTLAVIAGAGHGDVQQQPEFARVYQAFLDRVRATREPRP</sequence>
<dbReference type="RefSeq" id="WP_311663084.1">
    <property type="nucleotide sequence ID" value="NZ_JAVRHT010000016.1"/>
</dbReference>
<protein>
    <recommendedName>
        <fullName evidence="3">Serine aminopeptidase S33 domain-containing protein</fullName>
    </recommendedName>
</protein>
<dbReference type="SUPFAM" id="SSF53474">
    <property type="entry name" value="alpha/beta-Hydrolases"/>
    <property type="match status" value="1"/>
</dbReference>
<dbReference type="InterPro" id="IPR029058">
    <property type="entry name" value="AB_hydrolase_fold"/>
</dbReference>